<dbReference type="Proteomes" id="UP001161691">
    <property type="component" value="Unassembled WGS sequence"/>
</dbReference>
<dbReference type="InterPro" id="IPR013783">
    <property type="entry name" value="Ig-like_fold"/>
</dbReference>
<feature type="compositionally biased region" description="Polar residues" evidence="7">
    <location>
        <begin position="743"/>
        <end position="758"/>
    </location>
</feature>
<dbReference type="InterPro" id="IPR006102">
    <property type="entry name" value="Ig-like_GH2"/>
</dbReference>
<dbReference type="Gene3D" id="2.60.120.260">
    <property type="entry name" value="Galactose-binding domain-like"/>
    <property type="match status" value="1"/>
</dbReference>
<dbReference type="Pfam" id="PF00703">
    <property type="entry name" value="Glyco_hydro_2"/>
    <property type="match status" value="1"/>
</dbReference>
<dbReference type="EMBL" id="JAGRPV010000001">
    <property type="protein sequence ID" value="MDI4649070.1"/>
    <property type="molecule type" value="Genomic_DNA"/>
</dbReference>
<evidence type="ECO:0000259" key="8">
    <source>
        <dbReference type="Pfam" id="PF00703"/>
    </source>
</evidence>
<feature type="domain" description="Beta-mannosidase Ig-fold" evidence="9">
    <location>
        <begin position="792"/>
        <end position="846"/>
    </location>
</feature>
<feature type="domain" description="Beta-mannosidase-like galactose-binding" evidence="10">
    <location>
        <begin position="32"/>
        <end position="196"/>
    </location>
</feature>
<dbReference type="Pfam" id="PF22666">
    <property type="entry name" value="Glyco_hydro_2_N2"/>
    <property type="match status" value="1"/>
</dbReference>
<evidence type="ECO:0000256" key="3">
    <source>
        <dbReference type="ARBA" id="ARBA00012754"/>
    </source>
</evidence>
<evidence type="ECO:0000256" key="5">
    <source>
        <dbReference type="ARBA" id="ARBA00023180"/>
    </source>
</evidence>
<evidence type="ECO:0000256" key="6">
    <source>
        <dbReference type="ARBA" id="ARBA00023295"/>
    </source>
</evidence>
<dbReference type="EC" id="3.2.1.25" evidence="3"/>
<comment type="catalytic activity">
    <reaction evidence="1">
        <text>Hydrolysis of terminal, non-reducing beta-D-mannose residues in beta-D-mannosides.</text>
        <dbReference type="EC" id="3.2.1.25"/>
    </reaction>
</comment>
<keyword evidence="4" id="KW-0378">Hydrolase</keyword>
<evidence type="ECO:0000259" key="10">
    <source>
        <dbReference type="Pfam" id="PF22666"/>
    </source>
</evidence>
<comment type="caution">
    <text evidence="11">The sequence shown here is derived from an EMBL/GenBank/DDBJ whole genome shotgun (WGS) entry which is preliminary data.</text>
</comment>
<dbReference type="Pfam" id="PF17753">
    <property type="entry name" value="Ig_mannosidase"/>
    <property type="match status" value="1"/>
</dbReference>
<evidence type="ECO:0000313" key="11">
    <source>
        <dbReference type="EMBL" id="MDI4649070.1"/>
    </source>
</evidence>
<name>A0ABT6TQN2_9BACL</name>
<dbReference type="PANTHER" id="PTHR43730:SF1">
    <property type="entry name" value="BETA-MANNOSIDASE"/>
    <property type="match status" value="1"/>
</dbReference>
<dbReference type="Gene3D" id="3.20.20.80">
    <property type="entry name" value="Glycosidases"/>
    <property type="match status" value="1"/>
</dbReference>
<gene>
    <name evidence="11" type="ORF">KB449_29295</name>
</gene>
<keyword evidence="5" id="KW-0325">Glycoprotein</keyword>
<dbReference type="PANTHER" id="PTHR43730">
    <property type="entry name" value="BETA-MANNOSIDASE"/>
    <property type="match status" value="1"/>
</dbReference>
<keyword evidence="6" id="KW-0326">Glycosidase</keyword>
<dbReference type="InterPro" id="IPR054593">
    <property type="entry name" value="Beta-mannosidase-like_N2"/>
</dbReference>
<proteinExistence type="inferred from homology"/>
<evidence type="ECO:0000256" key="4">
    <source>
        <dbReference type="ARBA" id="ARBA00022801"/>
    </source>
</evidence>
<evidence type="ECO:0000313" key="12">
    <source>
        <dbReference type="Proteomes" id="UP001161691"/>
    </source>
</evidence>
<sequence length="862" mass="97663">MRRLALKQDWFVRYEELHRGPEHAAEVMRQTEGWLGAQVPCDIHMPLIEAGIILEPLEGLNSFACEWTQLKSWWFKTSFYLDAAFMAYDTVELSLESLDAEADVFLNGRHIGHHRSAFYPFTRTVREALTEGDNSLWVRVTSGVEHFSEQDTAFLRNNLIDCEAYGRGDPHRTFVRKPQYGFGWDWGPKVPTCGIMGEVTLTGYRDLAIRGVRAYTKKADARADLRLEVELESFLSLATTEATITVEVLDGDRVILALEEEVCVRSGVHFLDLEGVVEGAKLWWPNGMGAPHLYEIRVAAKTARGRVDFPAFRHGIRSVRLLQDKVGEDERLFAIEINGVRAFCKGANWIPADSIHTRVSDGKYATLIGEAREAQFNMLRVWGGGLYERDAFYRACDENGIMVWQDFMFACGLFPDHLAWFRREAEAEMDYQTRRLRNHPSLVLWCGDNEDHWAIVQWTAEGRKPPFFGGAVLYNELAPRAVRRNCPDIPYWNGSPYGGAQPNDHRMGDVHHWHEGMMSPDMEKRIAPEAYDRLDAKFVSEYGYVGPCRRSSIEAYHGGSPLDRNGEIWKYHNNFFEKETVAAGVSKHYIDAEGLSTDEYLHYAGVCQGLMYGYSLESFRYKELCSGGLFWMYNDCWGEVGWSIIDYYATRKIAYYYVKRAFDPVKLIIRREGGVARVVGINETPAPIRLEAEAGYVSFDGRQRETRPVTIELPAHSRGEVLTLPLGEHDDLQGTLAVIPRSASPQGHGSSSTAQGNGASPRERIVAPSTLRTEVFRKLRIPAAKLTISSFEVRGDEASFTVSSDTYAHAVQFGLDDRTRLSDEYFDLLPGERRQVTVYGVDASFSCDELRPTSISNPEQAQ</sequence>
<dbReference type="RefSeq" id="WP_282911735.1">
    <property type="nucleotide sequence ID" value="NZ_JAGRPV010000001.1"/>
</dbReference>
<comment type="similarity">
    <text evidence="2">Belongs to the glycosyl hydrolase 2 family.</text>
</comment>
<keyword evidence="12" id="KW-1185">Reference proteome</keyword>
<reference evidence="11" key="1">
    <citation type="submission" date="2023-04" db="EMBL/GenBank/DDBJ databases">
        <title>Comparative genomic analysis of Cohnella hashimotonis sp. nov., isolated from the International Space Station.</title>
        <authorList>
            <person name="Venkateswaran K."/>
            <person name="Simpson A."/>
        </authorList>
    </citation>
    <scope>NUCLEOTIDE SEQUENCE</scope>
    <source>
        <strain evidence="11">F6_2S_P_1</strain>
    </source>
</reference>
<feature type="domain" description="Glycoside hydrolase family 2 immunoglobulin-like beta-sandwich" evidence="8">
    <location>
        <begin position="209"/>
        <end position="305"/>
    </location>
</feature>
<dbReference type="Gene3D" id="2.60.40.10">
    <property type="entry name" value="Immunoglobulins"/>
    <property type="match status" value="2"/>
</dbReference>
<organism evidence="11 12">
    <name type="scientific">Cohnella hashimotonis</name>
    <dbReference type="NCBI Taxonomy" id="2826895"/>
    <lineage>
        <taxon>Bacteria</taxon>
        <taxon>Bacillati</taxon>
        <taxon>Bacillota</taxon>
        <taxon>Bacilli</taxon>
        <taxon>Bacillales</taxon>
        <taxon>Paenibacillaceae</taxon>
        <taxon>Cohnella</taxon>
    </lineage>
</organism>
<dbReference type="SUPFAM" id="SSF49785">
    <property type="entry name" value="Galactose-binding domain-like"/>
    <property type="match status" value="1"/>
</dbReference>
<dbReference type="SUPFAM" id="SSF51445">
    <property type="entry name" value="(Trans)glycosidases"/>
    <property type="match status" value="1"/>
</dbReference>
<dbReference type="InterPro" id="IPR017853">
    <property type="entry name" value="GH"/>
</dbReference>
<protein>
    <recommendedName>
        <fullName evidence="3">beta-mannosidase</fullName>
        <ecNumber evidence="3">3.2.1.25</ecNumber>
    </recommendedName>
</protein>
<evidence type="ECO:0000256" key="2">
    <source>
        <dbReference type="ARBA" id="ARBA00007401"/>
    </source>
</evidence>
<dbReference type="InterPro" id="IPR041625">
    <property type="entry name" value="Beta-mannosidase_Ig"/>
</dbReference>
<dbReference type="SUPFAM" id="SSF49303">
    <property type="entry name" value="beta-Galactosidase/glucuronidase domain"/>
    <property type="match status" value="2"/>
</dbReference>
<dbReference type="InterPro" id="IPR050887">
    <property type="entry name" value="Beta-mannosidase_GH2"/>
</dbReference>
<evidence type="ECO:0000256" key="1">
    <source>
        <dbReference type="ARBA" id="ARBA00000829"/>
    </source>
</evidence>
<dbReference type="InterPro" id="IPR008979">
    <property type="entry name" value="Galactose-bd-like_sf"/>
</dbReference>
<evidence type="ECO:0000256" key="7">
    <source>
        <dbReference type="SAM" id="MobiDB-lite"/>
    </source>
</evidence>
<feature type="region of interest" description="Disordered" evidence="7">
    <location>
        <begin position="741"/>
        <end position="763"/>
    </location>
</feature>
<accession>A0ABT6TQN2</accession>
<dbReference type="InterPro" id="IPR036156">
    <property type="entry name" value="Beta-gal/glucu_dom_sf"/>
</dbReference>
<evidence type="ECO:0000259" key="9">
    <source>
        <dbReference type="Pfam" id="PF17753"/>
    </source>
</evidence>